<dbReference type="Gene3D" id="3.40.1190.20">
    <property type="match status" value="1"/>
</dbReference>
<dbReference type="EMBL" id="CP000804">
    <property type="protein sequence ID" value="ABU56489.1"/>
    <property type="molecule type" value="Genomic_DNA"/>
</dbReference>
<keyword evidence="2" id="KW-0808">Transferase</keyword>
<accession>A7NGA2</accession>
<dbReference type="HOGENOM" id="CLU_027634_5_2_0"/>
<dbReference type="PROSITE" id="PS00584">
    <property type="entry name" value="PFKB_KINASES_2"/>
    <property type="match status" value="1"/>
</dbReference>
<dbReference type="InterPro" id="IPR050306">
    <property type="entry name" value="PfkB_Carbo_kinase"/>
</dbReference>
<dbReference type="OrthoDB" id="9779730at2"/>
<comment type="similarity">
    <text evidence="1">Belongs to the carbohydrate kinase PfkB family.</text>
</comment>
<dbReference type="RefSeq" id="WP_011997893.1">
    <property type="nucleotide sequence ID" value="NC_009767.1"/>
</dbReference>
<evidence type="ECO:0000256" key="5">
    <source>
        <dbReference type="ARBA" id="ARBA00022840"/>
    </source>
</evidence>
<evidence type="ECO:0000259" key="6">
    <source>
        <dbReference type="Pfam" id="PF00294"/>
    </source>
</evidence>
<dbReference type="InterPro" id="IPR002173">
    <property type="entry name" value="Carboh/pur_kinase_PfkB_CS"/>
</dbReference>
<protein>
    <submittedName>
        <fullName evidence="7">PfkB domain protein</fullName>
    </submittedName>
</protein>
<dbReference type="STRING" id="383372.Rcas_0357"/>
<proteinExistence type="inferred from homology"/>
<organism evidence="7 8">
    <name type="scientific">Roseiflexus castenholzii (strain DSM 13941 / HLO8)</name>
    <dbReference type="NCBI Taxonomy" id="383372"/>
    <lineage>
        <taxon>Bacteria</taxon>
        <taxon>Bacillati</taxon>
        <taxon>Chloroflexota</taxon>
        <taxon>Chloroflexia</taxon>
        <taxon>Chloroflexales</taxon>
        <taxon>Roseiflexineae</taxon>
        <taxon>Roseiflexaceae</taxon>
        <taxon>Roseiflexus</taxon>
    </lineage>
</organism>
<dbReference type="AlphaFoldDB" id="A7NGA2"/>
<dbReference type="SUPFAM" id="SSF53613">
    <property type="entry name" value="Ribokinase-like"/>
    <property type="match status" value="1"/>
</dbReference>
<keyword evidence="5" id="KW-0067">ATP-binding</keyword>
<evidence type="ECO:0000313" key="7">
    <source>
        <dbReference type="EMBL" id="ABU56489.1"/>
    </source>
</evidence>
<dbReference type="Proteomes" id="UP000000263">
    <property type="component" value="Chromosome"/>
</dbReference>
<dbReference type="eggNOG" id="COG0524">
    <property type="taxonomic scope" value="Bacteria"/>
</dbReference>
<dbReference type="InterPro" id="IPR011611">
    <property type="entry name" value="PfkB_dom"/>
</dbReference>
<keyword evidence="4" id="KW-0418">Kinase</keyword>
<dbReference type="InterPro" id="IPR029056">
    <property type="entry name" value="Ribokinase-like"/>
</dbReference>
<evidence type="ECO:0000313" key="8">
    <source>
        <dbReference type="Proteomes" id="UP000000263"/>
    </source>
</evidence>
<evidence type="ECO:0000256" key="4">
    <source>
        <dbReference type="ARBA" id="ARBA00022777"/>
    </source>
</evidence>
<sequence>MHSELIVAFGNPVYDYIDTPFIKSEGRVLSGCSTNACLVLRQLGYSTALVGSIGLDFYDRFCAESRWYGIDIYVEPGSQTGGFSLVYDDVGNRTLDILGIADHIQHVPDICSEAAAIIIGPILQETTLDLVKQVYSMSKAPLFLDPQGLLRRVSETRRVEHFFPDDFEQVARLCHVIKANEVEAHVLTGVDPRRDAITAVRRLKSMGCAIAIVTIAEAGSLIDDGTRIYEIPAYSTRANDPTGAGDTYMAGFIHSYFRNSQDLYIAGCYGSAVSSIWIEHSGPNVHVSIDEVERRVASLLYSKKGGNL</sequence>
<dbReference type="PANTHER" id="PTHR43085">
    <property type="entry name" value="HEXOKINASE FAMILY MEMBER"/>
    <property type="match status" value="1"/>
</dbReference>
<evidence type="ECO:0000256" key="3">
    <source>
        <dbReference type="ARBA" id="ARBA00022741"/>
    </source>
</evidence>
<dbReference type="GO" id="GO:0005524">
    <property type="term" value="F:ATP binding"/>
    <property type="evidence" value="ECO:0007669"/>
    <property type="project" value="UniProtKB-KW"/>
</dbReference>
<reference evidence="7 8" key="1">
    <citation type="submission" date="2007-08" db="EMBL/GenBank/DDBJ databases">
        <title>Complete sequence of Roseiflexus castenholzii DSM 13941.</title>
        <authorList>
            <consortium name="US DOE Joint Genome Institute"/>
            <person name="Copeland A."/>
            <person name="Lucas S."/>
            <person name="Lapidus A."/>
            <person name="Barry K."/>
            <person name="Glavina del Rio T."/>
            <person name="Dalin E."/>
            <person name="Tice H."/>
            <person name="Pitluck S."/>
            <person name="Thompson L.S."/>
            <person name="Brettin T."/>
            <person name="Bruce D."/>
            <person name="Detter J.C."/>
            <person name="Han C."/>
            <person name="Tapia R."/>
            <person name="Schmutz J."/>
            <person name="Larimer F."/>
            <person name="Land M."/>
            <person name="Hauser L."/>
            <person name="Kyrpides N."/>
            <person name="Mikhailova N."/>
            <person name="Bryant D.A."/>
            <person name="Hanada S."/>
            <person name="Tsukatani Y."/>
            <person name="Richardson P."/>
        </authorList>
    </citation>
    <scope>NUCLEOTIDE SEQUENCE [LARGE SCALE GENOMIC DNA]</scope>
    <source>
        <strain evidence="8">DSM 13941 / HLO8</strain>
    </source>
</reference>
<gene>
    <name evidence="7" type="ordered locus">Rcas_0357</name>
</gene>
<keyword evidence="3" id="KW-0547">Nucleotide-binding</keyword>
<dbReference type="Pfam" id="PF00294">
    <property type="entry name" value="PfkB"/>
    <property type="match status" value="1"/>
</dbReference>
<dbReference type="GO" id="GO:0016301">
    <property type="term" value="F:kinase activity"/>
    <property type="evidence" value="ECO:0007669"/>
    <property type="project" value="UniProtKB-KW"/>
</dbReference>
<dbReference type="PANTHER" id="PTHR43085:SF1">
    <property type="entry name" value="PSEUDOURIDINE KINASE-RELATED"/>
    <property type="match status" value="1"/>
</dbReference>
<dbReference type="KEGG" id="rca:Rcas_0357"/>
<name>A7NGA2_ROSCS</name>
<evidence type="ECO:0000256" key="1">
    <source>
        <dbReference type="ARBA" id="ARBA00010688"/>
    </source>
</evidence>
<feature type="domain" description="Carbohydrate kinase PfkB" evidence="6">
    <location>
        <begin position="30"/>
        <end position="284"/>
    </location>
</feature>
<evidence type="ECO:0000256" key="2">
    <source>
        <dbReference type="ARBA" id="ARBA00022679"/>
    </source>
</evidence>
<keyword evidence="8" id="KW-1185">Reference proteome</keyword>